<protein>
    <submittedName>
        <fullName evidence="2">Uncharacterized protein</fullName>
    </submittedName>
</protein>
<keyword evidence="1" id="KW-0812">Transmembrane</keyword>
<keyword evidence="1" id="KW-0472">Membrane</keyword>
<organism evidence="2 3">
    <name type="scientific">Ruminiclostridium papyrosolvens DSM 2782</name>
    <dbReference type="NCBI Taxonomy" id="588581"/>
    <lineage>
        <taxon>Bacteria</taxon>
        <taxon>Bacillati</taxon>
        <taxon>Bacillota</taxon>
        <taxon>Clostridia</taxon>
        <taxon>Eubacteriales</taxon>
        <taxon>Oscillospiraceae</taxon>
        <taxon>Ruminiclostridium</taxon>
    </lineage>
</organism>
<keyword evidence="3" id="KW-1185">Reference proteome</keyword>
<name>F1T9J8_9FIRM</name>
<evidence type="ECO:0000313" key="3">
    <source>
        <dbReference type="Proteomes" id="UP000003860"/>
    </source>
</evidence>
<dbReference type="Proteomes" id="UP000003860">
    <property type="component" value="Unassembled WGS sequence"/>
</dbReference>
<reference evidence="2" key="2">
    <citation type="submission" date="2011-01" db="EMBL/GenBank/DDBJ databases">
        <title>The Non-contiguous Finished genome of Clostridium papyrosolvens.</title>
        <authorList>
            <person name="Lucas S."/>
            <person name="Copeland A."/>
            <person name="Lapidus A."/>
            <person name="Cheng J.-F."/>
            <person name="Goodwin L."/>
            <person name="Pitluck S."/>
            <person name="Misra M."/>
            <person name="Chertkov O."/>
            <person name="Detter J.C."/>
            <person name="Han C."/>
            <person name="Tapia R."/>
            <person name="Land M."/>
            <person name="Hauser L."/>
            <person name="Kyrpides N."/>
            <person name="Ivanova N."/>
            <person name="Pagani I."/>
            <person name="Mouttaki H."/>
            <person name="He Z."/>
            <person name="Zhou J."/>
            <person name="Hemme C.L."/>
            <person name="Woyke T."/>
        </authorList>
    </citation>
    <scope>NUCLEOTIDE SEQUENCE [LARGE SCALE GENOMIC DNA]</scope>
    <source>
        <strain evidence="2">DSM 2782</strain>
    </source>
</reference>
<evidence type="ECO:0000256" key="1">
    <source>
        <dbReference type="SAM" id="Phobius"/>
    </source>
</evidence>
<dbReference type="EMBL" id="ACXX02000002">
    <property type="protein sequence ID" value="EGD49180.1"/>
    <property type="molecule type" value="Genomic_DNA"/>
</dbReference>
<dbReference type="AlphaFoldDB" id="F1T9J8"/>
<feature type="transmembrane region" description="Helical" evidence="1">
    <location>
        <begin position="7"/>
        <end position="27"/>
    </location>
</feature>
<sequence length="201" mass="23915">MRRNINGIIISLAILLLMFYIFISMGFRFTEKSAIKAIFPGDLVIKSELNNNNKEIYLLCDNIKTELFYDIILERKFFGLLYKYKSSNSYNKSYDEPFVMTGSIDYKHKRGYFGFKINNVNIKYISIGVDDLQRNMISKENLTLNYIKSKPERFKYSHINSNKYVTFVYDNYVQKNFVIRAFNSTGKLYIEKYLDSKIMYF</sequence>
<gene>
    <name evidence="2" type="ORF">Cpap_3610</name>
</gene>
<keyword evidence="1" id="KW-1133">Transmembrane helix</keyword>
<evidence type="ECO:0000313" key="2">
    <source>
        <dbReference type="EMBL" id="EGD49180.1"/>
    </source>
</evidence>
<reference evidence="2" key="1">
    <citation type="submission" date="2009-07" db="EMBL/GenBank/DDBJ databases">
        <authorList>
            <consortium name="US DOE Joint Genome Institute (JGI-PGF)"/>
            <person name="Lucas S."/>
            <person name="Copeland A."/>
            <person name="Lapidus A."/>
            <person name="Glavina del Rio T."/>
            <person name="Tice H."/>
            <person name="Bruce D."/>
            <person name="Goodwin L."/>
            <person name="Pitluck S."/>
            <person name="Larimer F."/>
            <person name="Land M.L."/>
            <person name="Mouttaki H."/>
            <person name="He Z."/>
            <person name="Zhou J."/>
            <person name="Hemme C.L."/>
        </authorList>
    </citation>
    <scope>NUCLEOTIDE SEQUENCE</scope>
    <source>
        <strain evidence="2">DSM 2782</strain>
    </source>
</reference>
<dbReference type="RefSeq" id="WP_004617377.1">
    <property type="nucleotide sequence ID" value="NZ_ACXX02000002.1"/>
</dbReference>
<proteinExistence type="predicted"/>
<accession>F1T9J8</accession>
<comment type="caution">
    <text evidence="2">The sequence shown here is derived from an EMBL/GenBank/DDBJ whole genome shotgun (WGS) entry which is preliminary data.</text>
</comment>